<dbReference type="RefSeq" id="XP_051359530.1">
    <property type="nucleotide sequence ID" value="XM_051509443.1"/>
</dbReference>
<dbReference type="InterPro" id="IPR056362">
    <property type="entry name" value="AtuA-like_ferredoxin_dom"/>
</dbReference>
<organism evidence="4 5">
    <name type="scientific">Emericellopsis cladophorae</name>
    <dbReference type="NCBI Taxonomy" id="2686198"/>
    <lineage>
        <taxon>Eukaryota</taxon>
        <taxon>Fungi</taxon>
        <taxon>Dikarya</taxon>
        <taxon>Ascomycota</taxon>
        <taxon>Pezizomycotina</taxon>
        <taxon>Sordariomycetes</taxon>
        <taxon>Hypocreomycetidae</taxon>
        <taxon>Hypocreales</taxon>
        <taxon>Bionectriaceae</taxon>
        <taxon>Emericellopsis</taxon>
    </lineage>
</organism>
<dbReference type="InterPro" id="IPR010839">
    <property type="entry name" value="AtuA_N"/>
</dbReference>
<accession>A0A9P9XVP3</accession>
<protein>
    <recommendedName>
        <fullName evidence="6">DUF1446 domain-containing protein</fullName>
    </recommendedName>
</protein>
<dbReference type="PANTHER" id="PTHR47585">
    <property type="match status" value="1"/>
</dbReference>
<gene>
    <name evidence="4" type="ORF">J7T54_007615</name>
</gene>
<feature type="region of interest" description="Disordered" evidence="1">
    <location>
        <begin position="463"/>
        <end position="487"/>
    </location>
</feature>
<reference evidence="4" key="1">
    <citation type="journal article" date="2021" name="J Fungi (Basel)">
        <title>Genomic and Metabolomic Analyses of the Marine Fungus Emericellopsis cladophorae: Insights into Saltwater Adaptability Mechanisms and Its Biosynthetic Potential.</title>
        <authorList>
            <person name="Goncalves M.F.M."/>
            <person name="Hilario S."/>
            <person name="Van de Peer Y."/>
            <person name="Esteves A.C."/>
            <person name="Alves A."/>
        </authorList>
    </citation>
    <scope>NUCLEOTIDE SEQUENCE</scope>
    <source>
        <strain evidence="4">MUM 19.33</strain>
    </source>
</reference>
<keyword evidence="5" id="KW-1185">Reference proteome</keyword>
<dbReference type="Pfam" id="PF07287">
    <property type="entry name" value="AtuA"/>
    <property type="match status" value="1"/>
</dbReference>
<comment type="caution">
    <text evidence="4">The sequence shown here is derived from an EMBL/GenBank/DDBJ whole genome shotgun (WGS) entry which is preliminary data.</text>
</comment>
<dbReference type="Proteomes" id="UP001055219">
    <property type="component" value="Unassembled WGS sequence"/>
</dbReference>
<evidence type="ECO:0000259" key="2">
    <source>
        <dbReference type="Pfam" id="PF07287"/>
    </source>
</evidence>
<dbReference type="PANTHER" id="PTHR47585:SF1">
    <property type="entry name" value="DUF1446 DOMAIN-CONTAINING PROTEIN"/>
    <property type="match status" value="1"/>
</dbReference>
<sequence length="614" mass="67514">MPVNLKRPVRIANCSGALTDPGVHMYNQAKYGPVDVITGDYLAEANMGDTAVAAASNDRPGWIPTALEGLEMSLDIIHQKKIKVVVNGGCIDPRGLALKVDQMARDKKLPLQVAYVEGDDLMPKIQSLLEKLPHLDSPNADIQLDKATLEFLDHPDTMPIVSANAYLGYRAIKRGLDLGADIVVCGRVADASPVIAAAAWWHGWREEQWDELASALVGGHLIECSTYVTGGNFSGAHDYPVEAFLRLGLPIVEMGADGGCVVTKHEALGGFVTADTVKCQFLYELQGDVYLNSDVKADVGQVRVTQEAKDRVRVSGIRGRPPPPTTKLAVFYRGGFQSEILVNASGYATQHKWDVEEAQLRAALERTGVLGELDVLEFQRMGVPMANPDSQLASTTYMRIFIQAKELLAVQKAAMAWNARFMTHFPGMHCSLDMRTVQPKPFLGYLPALVEQKEIDEAVTLVNESRHSVGPPKETEPLGPRSSYETTSPISTEAAAPFTMRPLGDVALARSGDKGANINLGVFVQTRPQWDWLRSFMTRDRLRTMMGKDWRDWYWMERVEFPDIFAVHFVVYGILGRGVSSTARVDCLGKGFAEFIRAVHVPVPDDLPLASSRL</sequence>
<dbReference type="OrthoDB" id="10265871at2759"/>
<dbReference type="AlphaFoldDB" id="A0A9P9XVP3"/>
<dbReference type="GeneID" id="75834089"/>
<dbReference type="Pfam" id="PF23544">
    <property type="entry name" value="AtuA_ferredoxin"/>
    <property type="match status" value="1"/>
</dbReference>
<feature type="domain" description="AtuA-like ferredoxin-fold" evidence="3">
    <location>
        <begin position="502"/>
        <end position="601"/>
    </location>
</feature>
<proteinExistence type="predicted"/>
<name>A0A9P9XVP3_9HYPO</name>
<evidence type="ECO:0000256" key="1">
    <source>
        <dbReference type="SAM" id="MobiDB-lite"/>
    </source>
</evidence>
<evidence type="ECO:0000313" key="5">
    <source>
        <dbReference type="Proteomes" id="UP001055219"/>
    </source>
</evidence>
<feature type="domain" description="Acyclic terpene utilisation N-terminal" evidence="2">
    <location>
        <begin position="9"/>
        <end position="460"/>
    </location>
</feature>
<evidence type="ECO:0008006" key="6">
    <source>
        <dbReference type="Google" id="ProtNLM"/>
    </source>
</evidence>
<dbReference type="EMBL" id="JAGIXG020000062">
    <property type="protein sequence ID" value="KAI6778674.1"/>
    <property type="molecule type" value="Genomic_DNA"/>
</dbReference>
<evidence type="ECO:0000259" key="3">
    <source>
        <dbReference type="Pfam" id="PF23544"/>
    </source>
</evidence>
<reference evidence="4" key="2">
    <citation type="submission" date="2022-07" db="EMBL/GenBank/DDBJ databases">
        <authorList>
            <person name="Goncalves M.F.M."/>
            <person name="Hilario S."/>
            <person name="Van De Peer Y."/>
            <person name="Esteves A.C."/>
            <person name="Alves A."/>
        </authorList>
    </citation>
    <scope>NUCLEOTIDE SEQUENCE</scope>
    <source>
        <strain evidence="4">MUM 19.33</strain>
    </source>
</reference>
<evidence type="ECO:0000313" key="4">
    <source>
        <dbReference type="EMBL" id="KAI6778674.1"/>
    </source>
</evidence>